<evidence type="ECO:0000313" key="1">
    <source>
        <dbReference type="EMBL" id="TET46873.1"/>
    </source>
</evidence>
<comment type="caution">
    <text evidence="1">The sequence shown here is derived from an EMBL/GenBank/DDBJ whole genome shotgun (WGS) entry which is preliminary data.</text>
</comment>
<gene>
    <name evidence="1" type="ORF">E3J59_02605</name>
</gene>
<evidence type="ECO:0000313" key="2">
    <source>
        <dbReference type="Proteomes" id="UP000320679"/>
    </source>
</evidence>
<dbReference type="EMBL" id="SOJK01000111">
    <property type="protein sequence ID" value="TET46873.1"/>
    <property type="molecule type" value="Genomic_DNA"/>
</dbReference>
<accession>A0A523UWI5</accession>
<organism evidence="1 2">
    <name type="scientific">Aerophobetes bacterium</name>
    <dbReference type="NCBI Taxonomy" id="2030807"/>
    <lineage>
        <taxon>Bacteria</taxon>
        <taxon>Candidatus Aerophobota</taxon>
    </lineage>
</organism>
<proteinExistence type="predicted"/>
<name>A0A523UWI5_UNCAE</name>
<sequence>MKRKLKRAIFGLITATLLIQSFFIGSLWAKGWQPFEFSGKYEKYKYEAKINNQLLYHTFLVEPKDEAFEVSYIFKLTGVKREDLEYGFSGQPFSGIETLKPILGAIFQEQEFKVGDKLLIPGIGSLACTSVETLAGLEGKVFVLSLAGSNAKTEFVIKENLGLPLRLTIINVEGNRQLEIKLIEYETR</sequence>
<protein>
    <submittedName>
        <fullName evidence="1">Uncharacterized protein</fullName>
    </submittedName>
</protein>
<reference evidence="1 2" key="1">
    <citation type="submission" date="2019-03" db="EMBL/GenBank/DDBJ databases">
        <title>Metabolic potential of uncultured bacteria and archaea associated with petroleum seepage in deep-sea sediments.</title>
        <authorList>
            <person name="Dong X."/>
            <person name="Hubert C."/>
        </authorList>
    </citation>
    <scope>NUCLEOTIDE SEQUENCE [LARGE SCALE GENOMIC DNA]</scope>
    <source>
        <strain evidence="1">E29_bin78</strain>
    </source>
</reference>
<dbReference type="Proteomes" id="UP000320679">
    <property type="component" value="Unassembled WGS sequence"/>
</dbReference>
<dbReference type="AlphaFoldDB" id="A0A523UWI5"/>